<dbReference type="GO" id="GO:0042910">
    <property type="term" value="F:xenobiotic transmembrane transporter activity"/>
    <property type="evidence" value="ECO:0007669"/>
    <property type="project" value="InterPro"/>
</dbReference>
<name>A0A1C7NJ36_9FUNG</name>
<comment type="similarity">
    <text evidence="1">Belongs to the multi antimicrobial extrusion (MATE) (TC 2.A.66.1) family.</text>
</comment>
<dbReference type="Pfam" id="PF01554">
    <property type="entry name" value="MatE"/>
    <property type="match status" value="2"/>
</dbReference>
<sequence length="454" mass="50107">MFRVPTLIHLPKSIWRENNQELTLCHDSDIDERTALLPSKTEKTESNYTRSKSLGSVSSLPSPVTNDTSLGYPNTAHISLGKDVNYLWHHTRIVRQELSVIIRFWIPLLVSFLLGISNRVVDVWFLGKVGPKAMAIVSLGSLFTMVTGLSIGFGVLTAVDTLVAQAYTGANNPRVAGVILQRGLVIMYLFGLGVTIVWLFSDKILLSMGQSPELVDMAHQYIVITIPNAFLTFTMVAIRKFLQGLGEMKITMYLVFVLFPVNLASNYFFLCYLKWDYIGAAYHHMFVSTFLVLFYILLVFSISDRIKKFLPGPTMQAFHNWGEFLKLGIPGMLSVSTDWAFEVCAIVAGVFGQTSLAAQSVLVSCNTLFLMIPSALTTALIVRLGHHLGANEPAKAKICIIVVGCLGSILVVINAAILFTCRSKIAHTFSNDKDVANAIEELMSIGSLCHLTMV</sequence>
<protein>
    <recommendedName>
        <fullName evidence="6">Transporter C11D3.06</fullName>
    </recommendedName>
</protein>
<dbReference type="NCBIfam" id="TIGR00797">
    <property type="entry name" value="matE"/>
    <property type="match status" value="1"/>
</dbReference>
<accession>A0A1C7NJ36</accession>
<keyword evidence="3" id="KW-0472">Membrane</keyword>
<reference evidence="4 5" key="1">
    <citation type="submission" date="2016-03" db="EMBL/GenBank/DDBJ databases">
        <title>Choanephora cucurbitarum.</title>
        <authorList>
            <person name="Min B."/>
            <person name="Park H."/>
            <person name="Park J.-H."/>
            <person name="Shin H.-D."/>
            <person name="Choi I.-G."/>
        </authorList>
    </citation>
    <scope>NUCLEOTIDE SEQUENCE [LARGE SCALE GENOMIC DNA]</scope>
    <source>
        <strain evidence="4 5">KUS-F28377</strain>
    </source>
</reference>
<feature type="transmembrane region" description="Helical" evidence="3">
    <location>
        <begin position="133"/>
        <end position="159"/>
    </location>
</feature>
<feature type="transmembrane region" description="Helical" evidence="3">
    <location>
        <begin position="179"/>
        <end position="200"/>
    </location>
</feature>
<feature type="transmembrane region" description="Helical" evidence="3">
    <location>
        <begin position="368"/>
        <end position="386"/>
    </location>
</feature>
<dbReference type="Proteomes" id="UP000093000">
    <property type="component" value="Unassembled WGS sequence"/>
</dbReference>
<feature type="transmembrane region" description="Helical" evidence="3">
    <location>
        <begin position="398"/>
        <end position="419"/>
    </location>
</feature>
<dbReference type="PANTHER" id="PTHR11206">
    <property type="entry name" value="MULTIDRUG RESISTANCE PROTEIN"/>
    <property type="match status" value="1"/>
</dbReference>
<feature type="transmembrane region" description="Helical" evidence="3">
    <location>
        <begin position="250"/>
        <end position="269"/>
    </location>
</feature>
<gene>
    <name evidence="4" type="ORF">A0J61_02884</name>
</gene>
<evidence type="ECO:0000256" key="2">
    <source>
        <dbReference type="SAM" id="MobiDB-lite"/>
    </source>
</evidence>
<feature type="transmembrane region" description="Helical" evidence="3">
    <location>
        <begin position="220"/>
        <end position="238"/>
    </location>
</feature>
<dbReference type="AlphaFoldDB" id="A0A1C7NJ36"/>
<dbReference type="GO" id="GO:0016020">
    <property type="term" value="C:membrane"/>
    <property type="evidence" value="ECO:0007669"/>
    <property type="project" value="InterPro"/>
</dbReference>
<feature type="compositionally biased region" description="Low complexity" evidence="2">
    <location>
        <begin position="51"/>
        <end position="61"/>
    </location>
</feature>
<keyword evidence="3" id="KW-1133">Transmembrane helix</keyword>
<feature type="transmembrane region" description="Helical" evidence="3">
    <location>
        <begin position="281"/>
        <end position="300"/>
    </location>
</feature>
<evidence type="ECO:0000313" key="5">
    <source>
        <dbReference type="Proteomes" id="UP000093000"/>
    </source>
</evidence>
<dbReference type="GO" id="GO:0015297">
    <property type="term" value="F:antiporter activity"/>
    <property type="evidence" value="ECO:0007669"/>
    <property type="project" value="InterPro"/>
</dbReference>
<dbReference type="EMBL" id="LUGH01000115">
    <property type="protein sequence ID" value="OBZ89065.1"/>
    <property type="molecule type" value="Genomic_DNA"/>
</dbReference>
<organism evidence="4 5">
    <name type="scientific">Choanephora cucurbitarum</name>
    <dbReference type="NCBI Taxonomy" id="101091"/>
    <lineage>
        <taxon>Eukaryota</taxon>
        <taxon>Fungi</taxon>
        <taxon>Fungi incertae sedis</taxon>
        <taxon>Mucoromycota</taxon>
        <taxon>Mucoromycotina</taxon>
        <taxon>Mucoromycetes</taxon>
        <taxon>Mucorales</taxon>
        <taxon>Mucorineae</taxon>
        <taxon>Choanephoraceae</taxon>
        <taxon>Choanephoroideae</taxon>
        <taxon>Choanephora</taxon>
    </lineage>
</organism>
<dbReference type="InParanoid" id="A0A1C7NJ36"/>
<feature type="region of interest" description="Disordered" evidence="2">
    <location>
        <begin position="41"/>
        <end position="61"/>
    </location>
</feature>
<evidence type="ECO:0008006" key="6">
    <source>
        <dbReference type="Google" id="ProtNLM"/>
    </source>
</evidence>
<comment type="caution">
    <text evidence="4">The sequence shown here is derived from an EMBL/GenBank/DDBJ whole genome shotgun (WGS) entry which is preliminary data.</text>
</comment>
<keyword evidence="5" id="KW-1185">Reference proteome</keyword>
<dbReference type="OrthoDB" id="2126698at2759"/>
<dbReference type="InterPro" id="IPR002528">
    <property type="entry name" value="MATE_fam"/>
</dbReference>
<evidence type="ECO:0000256" key="3">
    <source>
        <dbReference type="SAM" id="Phobius"/>
    </source>
</evidence>
<proteinExistence type="inferred from homology"/>
<feature type="transmembrane region" description="Helical" evidence="3">
    <location>
        <begin position="100"/>
        <end position="121"/>
    </location>
</feature>
<dbReference type="STRING" id="101091.A0A1C7NJ36"/>
<keyword evidence="3" id="KW-0812">Transmembrane</keyword>
<evidence type="ECO:0000256" key="1">
    <source>
        <dbReference type="ARBA" id="ARBA00010199"/>
    </source>
</evidence>
<evidence type="ECO:0000313" key="4">
    <source>
        <dbReference type="EMBL" id="OBZ89065.1"/>
    </source>
</evidence>